<evidence type="ECO:0000256" key="1">
    <source>
        <dbReference type="SAM" id="MobiDB-lite"/>
    </source>
</evidence>
<keyword evidence="3" id="KW-1185">Reference proteome</keyword>
<proteinExistence type="predicted"/>
<comment type="caution">
    <text evidence="2">The sequence shown here is derived from an EMBL/GenBank/DDBJ whole genome shotgun (WGS) entry which is preliminary data.</text>
</comment>
<sequence>MDTIQFPRDVSNANRTNPTRLVDRKQRRSNAYITTEPLLQDSRISNASSAGITRNATNYENARIPAMAGNVEDDRVQIPRVPTIDLAQLHSGNNSHVQYSIKHDQIHSGGSNNSVDVKEMCRELEKKLSSVRLEYKNQISMHAAQQTCNIWASQLINRQPNGYTLSQESRESSLSNLSGMEFESNPSCDRMQEPQGALIKNDLVDKQDITSTKEAPSKADVADSSHIQHRIRGNINYNFNRNLIISMARRRLDPPLPLSSIEKTTKLQALKPCSILAEPSGREGYPKSRLNVHARDDTVQHKNAATSPRQEFAPCPGISSSQSTPIVLSKYTKDLQGSKEPNISPDEPNWTIDEDLINTYTIDRNPQHPRHFIEPANPADSVEPVLEELGPLIEVAHDSAHVPKGGINSLKEEFESIEVGGNDSPVCKDIVRSVKNAEEAVEIGILTAPIMTPVKCKERMVDRQHAILTHLPSASGATVKDLSSYSLDYLSQLSKVTEKCALLSECMQQDDPGAPNSVKPWFRDPLRNFKADGSETIGQIRLFFPLGAQSNAGESGNFNFNCNGQTQVRNTEWAKYGRPQIAQNKSRIKP</sequence>
<reference evidence="2" key="1">
    <citation type="journal article" date="2023" name="Nat. Microbiol.">
        <title>Babesia duncani multi-omics identifies virulence factors and drug targets.</title>
        <authorList>
            <person name="Singh P."/>
            <person name="Lonardi S."/>
            <person name="Liang Q."/>
            <person name="Vydyam P."/>
            <person name="Khabirova E."/>
            <person name="Fang T."/>
            <person name="Gihaz S."/>
            <person name="Thekkiniath J."/>
            <person name="Munshi M."/>
            <person name="Abel S."/>
            <person name="Ciampossin L."/>
            <person name="Batugedara G."/>
            <person name="Gupta M."/>
            <person name="Lu X.M."/>
            <person name="Lenz T."/>
            <person name="Chakravarty S."/>
            <person name="Cornillot E."/>
            <person name="Hu Y."/>
            <person name="Ma W."/>
            <person name="Gonzalez L.M."/>
            <person name="Sanchez S."/>
            <person name="Estrada K."/>
            <person name="Sanchez-Flores A."/>
            <person name="Montero E."/>
            <person name="Harb O.S."/>
            <person name="Le Roch K.G."/>
            <person name="Mamoun C.B."/>
        </authorList>
    </citation>
    <scope>NUCLEOTIDE SEQUENCE</scope>
    <source>
        <strain evidence="2">WA1</strain>
    </source>
</reference>
<evidence type="ECO:0000313" key="2">
    <source>
        <dbReference type="EMBL" id="KAK2197685.1"/>
    </source>
</evidence>
<dbReference type="AlphaFoldDB" id="A0AAD9PN10"/>
<accession>A0AAD9PN10</accession>
<gene>
    <name evidence="2" type="ORF">BdWA1_000688</name>
</gene>
<feature type="region of interest" description="Disordered" evidence="1">
    <location>
        <begin position="164"/>
        <end position="192"/>
    </location>
</feature>
<evidence type="ECO:0000313" key="3">
    <source>
        <dbReference type="Proteomes" id="UP001214638"/>
    </source>
</evidence>
<dbReference type="EMBL" id="JALLKP010000001">
    <property type="protein sequence ID" value="KAK2197685.1"/>
    <property type="molecule type" value="Genomic_DNA"/>
</dbReference>
<feature type="compositionally biased region" description="Polar residues" evidence="1">
    <location>
        <begin position="164"/>
        <end position="178"/>
    </location>
</feature>
<name>A0AAD9PN10_9APIC</name>
<dbReference type="RefSeq" id="XP_067804527.1">
    <property type="nucleotide sequence ID" value="XM_067945736.1"/>
</dbReference>
<protein>
    <submittedName>
        <fullName evidence="2">Uncharacterized protein</fullName>
    </submittedName>
</protein>
<dbReference type="GeneID" id="94334986"/>
<dbReference type="KEGG" id="bdw:94334986"/>
<dbReference type="Proteomes" id="UP001214638">
    <property type="component" value="Unassembled WGS sequence"/>
</dbReference>
<organism evidence="2 3">
    <name type="scientific">Babesia duncani</name>
    <dbReference type="NCBI Taxonomy" id="323732"/>
    <lineage>
        <taxon>Eukaryota</taxon>
        <taxon>Sar</taxon>
        <taxon>Alveolata</taxon>
        <taxon>Apicomplexa</taxon>
        <taxon>Aconoidasida</taxon>
        <taxon>Piroplasmida</taxon>
        <taxon>Babesiidae</taxon>
        <taxon>Babesia</taxon>
    </lineage>
</organism>